<sequence>MKIIDNIKLILPFSYMWLLKSTIGNIKTILDLGCGDGTLMELLSYGEKWQITGVDIYGKDIETARKRNFYKKLIRGDLLKTIKNNRLNSKYDVIFFSQAIEHVSRNQGERILDEIERLAKKRIIVGTPRGFMEQPHEFLDGNPYQVHKSGWSIEDFTSRKYRVYGVGFLPIWSHDGLGRNANVFTMFIANIISYLMSPIVYYFPTLAAGVIAVKDKNKND</sequence>
<proteinExistence type="predicted"/>
<dbReference type="Proteomes" id="UP000177258">
    <property type="component" value="Unassembled WGS sequence"/>
</dbReference>
<dbReference type="Gene3D" id="3.40.50.150">
    <property type="entry name" value="Vaccinia Virus protein VP39"/>
    <property type="match status" value="1"/>
</dbReference>
<feature type="transmembrane region" description="Helical" evidence="1">
    <location>
        <begin position="191"/>
        <end position="213"/>
    </location>
</feature>
<gene>
    <name evidence="3" type="ORF">A3D83_03580</name>
</gene>
<comment type="caution">
    <text evidence="3">The sequence shown here is derived from an EMBL/GenBank/DDBJ whole genome shotgun (WGS) entry which is preliminary data.</text>
</comment>
<dbReference type="Pfam" id="PF13649">
    <property type="entry name" value="Methyltransf_25"/>
    <property type="match status" value="1"/>
</dbReference>
<protein>
    <recommendedName>
        <fullName evidence="2">Methyltransferase domain-containing protein</fullName>
    </recommendedName>
</protein>
<accession>A0A1F5JUR3</accession>
<keyword evidence="1" id="KW-1133">Transmembrane helix</keyword>
<keyword evidence="1" id="KW-0472">Membrane</keyword>
<dbReference type="InterPro" id="IPR029063">
    <property type="entry name" value="SAM-dependent_MTases_sf"/>
</dbReference>
<dbReference type="CDD" id="cd02440">
    <property type="entry name" value="AdoMet_MTases"/>
    <property type="match status" value="1"/>
</dbReference>
<feature type="domain" description="Methyltransferase" evidence="2">
    <location>
        <begin position="29"/>
        <end position="121"/>
    </location>
</feature>
<keyword evidence="1" id="KW-0812">Transmembrane</keyword>
<dbReference type="EMBL" id="MFDB01000027">
    <property type="protein sequence ID" value="OGE32347.1"/>
    <property type="molecule type" value="Genomic_DNA"/>
</dbReference>
<evidence type="ECO:0000259" key="2">
    <source>
        <dbReference type="Pfam" id="PF13649"/>
    </source>
</evidence>
<organism evidence="3 4">
    <name type="scientific">Candidatus Daviesbacteria bacterium RIFCSPHIGHO2_02_FULL_41_10</name>
    <dbReference type="NCBI Taxonomy" id="1797774"/>
    <lineage>
        <taxon>Bacteria</taxon>
        <taxon>Candidatus Daviesiibacteriota</taxon>
    </lineage>
</organism>
<evidence type="ECO:0000313" key="3">
    <source>
        <dbReference type="EMBL" id="OGE32347.1"/>
    </source>
</evidence>
<dbReference type="AlphaFoldDB" id="A0A1F5JUR3"/>
<evidence type="ECO:0000256" key="1">
    <source>
        <dbReference type="SAM" id="Phobius"/>
    </source>
</evidence>
<dbReference type="InterPro" id="IPR041698">
    <property type="entry name" value="Methyltransf_25"/>
</dbReference>
<name>A0A1F5JUR3_9BACT</name>
<reference evidence="3 4" key="1">
    <citation type="journal article" date="2016" name="Nat. Commun.">
        <title>Thousands of microbial genomes shed light on interconnected biogeochemical processes in an aquifer system.</title>
        <authorList>
            <person name="Anantharaman K."/>
            <person name="Brown C.T."/>
            <person name="Hug L.A."/>
            <person name="Sharon I."/>
            <person name="Castelle C.J."/>
            <person name="Probst A.J."/>
            <person name="Thomas B.C."/>
            <person name="Singh A."/>
            <person name="Wilkins M.J."/>
            <person name="Karaoz U."/>
            <person name="Brodie E.L."/>
            <person name="Williams K.H."/>
            <person name="Hubbard S.S."/>
            <person name="Banfield J.F."/>
        </authorList>
    </citation>
    <scope>NUCLEOTIDE SEQUENCE [LARGE SCALE GENOMIC DNA]</scope>
</reference>
<evidence type="ECO:0000313" key="4">
    <source>
        <dbReference type="Proteomes" id="UP000177258"/>
    </source>
</evidence>
<dbReference type="SUPFAM" id="SSF53335">
    <property type="entry name" value="S-adenosyl-L-methionine-dependent methyltransferases"/>
    <property type="match status" value="1"/>
</dbReference>